<organism evidence="1 2">
    <name type="scientific">Vigna angularis var. angularis</name>
    <dbReference type="NCBI Taxonomy" id="157739"/>
    <lineage>
        <taxon>Eukaryota</taxon>
        <taxon>Viridiplantae</taxon>
        <taxon>Streptophyta</taxon>
        <taxon>Embryophyta</taxon>
        <taxon>Tracheophyta</taxon>
        <taxon>Spermatophyta</taxon>
        <taxon>Magnoliopsida</taxon>
        <taxon>eudicotyledons</taxon>
        <taxon>Gunneridae</taxon>
        <taxon>Pentapetalae</taxon>
        <taxon>rosids</taxon>
        <taxon>fabids</taxon>
        <taxon>Fabales</taxon>
        <taxon>Fabaceae</taxon>
        <taxon>Papilionoideae</taxon>
        <taxon>50 kb inversion clade</taxon>
        <taxon>NPAAA clade</taxon>
        <taxon>indigoferoid/millettioid clade</taxon>
        <taxon>Phaseoleae</taxon>
        <taxon>Vigna</taxon>
    </lineage>
</organism>
<dbReference type="EMBL" id="AP015034">
    <property type="protein sequence ID" value="BAT76399.1"/>
    <property type="molecule type" value="Genomic_DNA"/>
</dbReference>
<sequence>MYSMISKASGYQPRPIALPTVETLVNSTKVKSVRQTTIIRSAHVKSQATINLTKPGSADAQFSQTILGQLTQHLSNWTNSPTKEEIVKNI</sequence>
<keyword evidence="2" id="KW-1185">Reference proteome</keyword>
<evidence type="ECO:0000313" key="1">
    <source>
        <dbReference type="EMBL" id="BAT76399.1"/>
    </source>
</evidence>
<dbReference type="Proteomes" id="UP000291084">
    <property type="component" value="Chromosome 1"/>
</dbReference>
<accession>A0A0S3R7G1</accession>
<proteinExistence type="predicted"/>
<gene>
    <name evidence="1" type="primary">Vigan.01G439300</name>
    <name evidence="1" type="ORF">VIGAN_01439300</name>
</gene>
<evidence type="ECO:0000313" key="2">
    <source>
        <dbReference type="Proteomes" id="UP000291084"/>
    </source>
</evidence>
<reference evidence="1 2" key="1">
    <citation type="journal article" date="2015" name="Sci. Rep.">
        <title>The power of single molecule real-time sequencing technology in the de novo assembly of a eukaryotic genome.</title>
        <authorList>
            <person name="Sakai H."/>
            <person name="Naito K."/>
            <person name="Ogiso-Tanaka E."/>
            <person name="Takahashi Y."/>
            <person name="Iseki K."/>
            <person name="Muto C."/>
            <person name="Satou K."/>
            <person name="Teruya K."/>
            <person name="Shiroma A."/>
            <person name="Shimoji M."/>
            <person name="Hirano T."/>
            <person name="Itoh T."/>
            <person name="Kaga A."/>
            <person name="Tomooka N."/>
        </authorList>
    </citation>
    <scope>NUCLEOTIDE SEQUENCE [LARGE SCALE GENOMIC DNA]</scope>
    <source>
        <strain evidence="2">cv. Shumari</strain>
    </source>
</reference>
<name>A0A0S3R7G1_PHAAN</name>
<dbReference type="AlphaFoldDB" id="A0A0S3R7G1"/>
<protein>
    <submittedName>
        <fullName evidence="1">Uncharacterized protein</fullName>
    </submittedName>
</protein>